<feature type="compositionally biased region" description="Basic and acidic residues" evidence="1">
    <location>
        <begin position="1"/>
        <end position="24"/>
    </location>
</feature>
<dbReference type="AlphaFoldDB" id="A0A914ES47"/>
<feature type="region of interest" description="Disordered" evidence="1">
    <location>
        <begin position="1"/>
        <end position="38"/>
    </location>
</feature>
<sequence>MDAIKKIFKDEHKSSHKSEIHSSAEVKTSTTTNQPQIAEGGIRCEFAADSLTQEAERLKQEACRQFETSEATGQAAKLAQEEVERAAARANIVTNQALRQEVEGQRTLVQAGQKLMEAGARLQEEAAQTRVNQEAELSYVQKGAIQQNTTVEVPKVPASEMHVLQNRVVGECRPVVDTQVRSERIETHTRMAPTQ</sequence>
<dbReference type="Proteomes" id="UP000887540">
    <property type="component" value="Unplaced"/>
</dbReference>
<accession>A0A914ES47</accession>
<feature type="compositionally biased region" description="Polar residues" evidence="1">
    <location>
        <begin position="26"/>
        <end position="36"/>
    </location>
</feature>
<name>A0A914ES47_9BILA</name>
<protein>
    <submittedName>
        <fullName evidence="3">Uncharacterized protein</fullName>
    </submittedName>
</protein>
<dbReference type="WBParaSite" id="ACRNAN_scaffold9800.g12717.t1">
    <property type="protein sequence ID" value="ACRNAN_scaffold9800.g12717.t1"/>
    <property type="gene ID" value="ACRNAN_scaffold9800.g12717"/>
</dbReference>
<evidence type="ECO:0000313" key="3">
    <source>
        <dbReference type="WBParaSite" id="ACRNAN_scaffold9800.g12717.t1"/>
    </source>
</evidence>
<evidence type="ECO:0000256" key="1">
    <source>
        <dbReference type="SAM" id="MobiDB-lite"/>
    </source>
</evidence>
<reference evidence="3" key="1">
    <citation type="submission" date="2022-11" db="UniProtKB">
        <authorList>
            <consortium name="WormBaseParasite"/>
        </authorList>
    </citation>
    <scope>IDENTIFICATION</scope>
</reference>
<keyword evidence="2" id="KW-1185">Reference proteome</keyword>
<organism evidence="2 3">
    <name type="scientific">Acrobeloides nanus</name>
    <dbReference type="NCBI Taxonomy" id="290746"/>
    <lineage>
        <taxon>Eukaryota</taxon>
        <taxon>Metazoa</taxon>
        <taxon>Ecdysozoa</taxon>
        <taxon>Nematoda</taxon>
        <taxon>Chromadorea</taxon>
        <taxon>Rhabditida</taxon>
        <taxon>Tylenchina</taxon>
        <taxon>Cephalobomorpha</taxon>
        <taxon>Cephaloboidea</taxon>
        <taxon>Cephalobidae</taxon>
        <taxon>Acrobeloides</taxon>
    </lineage>
</organism>
<evidence type="ECO:0000313" key="2">
    <source>
        <dbReference type="Proteomes" id="UP000887540"/>
    </source>
</evidence>
<proteinExistence type="predicted"/>